<evidence type="ECO:0000313" key="4">
    <source>
        <dbReference type="Proteomes" id="UP001213972"/>
    </source>
</evidence>
<dbReference type="SUPFAM" id="SSF55136">
    <property type="entry name" value="Probable bacterial effector-binding domain"/>
    <property type="match status" value="1"/>
</dbReference>
<dbReference type="EMBL" id="CP119321">
    <property type="protein sequence ID" value="WEK14103.1"/>
    <property type="molecule type" value="Genomic_DNA"/>
</dbReference>
<sequence length="271" mass="29436">MYTIGEFAALGRVSVRMLRHYDAIGLLAPAQVDARTGYRLYAIDQLPLLLRIAELRELGVGLERIAVLAGAEDPDAALRSVLVERHRDLVASVTEDRQRIARIERRLRLLEGTTMSDVIYTSLSPVTVYAAHGVAQGMGNENIGPLIGPLIGRLDAALEAAGRPLIEPGIFWYDAQNEDGVGVHVSYVAEAEPVAGEGYDVVELPAFETAATLQHRGDMSGIGEAWSRLMEQIVADGYQVIGACREVYLEADGHEPGPDWLTELQAPVARV</sequence>
<dbReference type="Gene3D" id="1.10.1660.10">
    <property type="match status" value="1"/>
</dbReference>
<dbReference type="PANTHER" id="PTHR30204:SF97">
    <property type="entry name" value="MERR FAMILY REGULATORY PROTEIN"/>
    <property type="match status" value="1"/>
</dbReference>
<dbReference type="InterPro" id="IPR047057">
    <property type="entry name" value="MerR_fam"/>
</dbReference>
<dbReference type="Proteomes" id="UP001213972">
    <property type="component" value="Chromosome"/>
</dbReference>
<dbReference type="AlphaFoldDB" id="A0AAJ6B3K4"/>
<dbReference type="GO" id="GO:0003677">
    <property type="term" value="F:DNA binding"/>
    <property type="evidence" value="ECO:0007669"/>
    <property type="project" value="UniProtKB-KW"/>
</dbReference>
<gene>
    <name evidence="3" type="ORF">P0Y48_02525</name>
</gene>
<name>A0AAJ6B3K4_9MICO</name>
<dbReference type="InterPro" id="IPR000551">
    <property type="entry name" value="MerR-type_HTH_dom"/>
</dbReference>
<accession>A0AAJ6B3K4</accession>
<evidence type="ECO:0000313" key="3">
    <source>
        <dbReference type="EMBL" id="WEK14103.1"/>
    </source>
</evidence>
<proteinExistence type="predicted"/>
<keyword evidence="1 3" id="KW-0238">DNA-binding</keyword>
<dbReference type="SMART" id="SM00871">
    <property type="entry name" value="AraC_E_bind"/>
    <property type="match status" value="1"/>
</dbReference>
<dbReference type="InterPro" id="IPR011256">
    <property type="entry name" value="Reg_factor_effector_dom_sf"/>
</dbReference>
<protein>
    <submittedName>
        <fullName evidence="3">MerR family DNA-binding transcriptional regulator</fullName>
    </submittedName>
</protein>
<dbReference type="Gene3D" id="3.20.80.10">
    <property type="entry name" value="Regulatory factor, effector binding domain"/>
    <property type="match status" value="1"/>
</dbReference>
<evidence type="ECO:0000256" key="1">
    <source>
        <dbReference type="ARBA" id="ARBA00023125"/>
    </source>
</evidence>
<organism evidence="3 4">
    <name type="scientific">Candidatus Microbacterium phytovorans</name>
    <dbReference type="NCBI Taxonomy" id="3121374"/>
    <lineage>
        <taxon>Bacteria</taxon>
        <taxon>Bacillati</taxon>
        <taxon>Actinomycetota</taxon>
        <taxon>Actinomycetes</taxon>
        <taxon>Micrococcales</taxon>
        <taxon>Microbacteriaceae</taxon>
        <taxon>Microbacterium</taxon>
    </lineage>
</organism>
<dbReference type="PROSITE" id="PS50937">
    <property type="entry name" value="HTH_MERR_2"/>
    <property type="match status" value="1"/>
</dbReference>
<evidence type="ECO:0000259" key="2">
    <source>
        <dbReference type="PROSITE" id="PS50937"/>
    </source>
</evidence>
<dbReference type="Pfam" id="PF06445">
    <property type="entry name" value="GyrI-like"/>
    <property type="match status" value="1"/>
</dbReference>
<dbReference type="SUPFAM" id="SSF46955">
    <property type="entry name" value="Putative DNA-binding domain"/>
    <property type="match status" value="1"/>
</dbReference>
<dbReference type="CDD" id="cd01107">
    <property type="entry name" value="HTH_BmrR"/>
    <property type="match status" value="1"/>
</dbReference>
<dbReference type="GO" id="GO:0003700">
    <property type="term" value="F:DNA-binding transcription factor activity"/>
    <property type="evidence" value="ECO:0007669"/>
    <property type="project" value="InterPro"/>
</dbReference>
<dbReference type="SMART" id="SM00422">
    <property type="entry name" value="HTH_MERR"/>
    <property type="match status" value="1"/>
</dbReference>
<dbReference type="Pfam" id="PF00376">
    <property type="entry name" value="MerR"/>
    <property type="match status" value="1"/>
</dbReference>
<dbReference type="InterPro" id="IPR010499">
    <property type="entry name" value="AraC_E-bd"/>
</dbReference>
<dbReference type="PANTHER" id="PTHR30204">
    <property type="entry name" value="REDOX-CYCLING DRUG-SENSING TRANSCRIPTIONAL ACTIVATOR SOXR"/>
    <property type="match status" value="1"/>
</dbReference>
<feature type="domain" description="HTH merR-type" evidence="2">
    <location>
        <begin position="1"/>
        <end position="71"/>
    </location>
</feature>
<dbReference type="InterPro" id="IPR009061">
    <property type="entry name" value="DNA-bd_dom_put_sf"/>
</dbReference>
<dbReference type="InterPro" id="IPR029442">
    <property type="entry name" value="GyrI-like"/>
</dbReference>
<reference evidence="3" key="1">
    <citation type="submission" date="2023-03" db="EMBL/GenBank/DDBJ databases">
        <title>Andean soil-derived lignocellulolytic bacterial consortium as a source of novel taxa and putative plastic-active enzymes.</title>
        <authorList>
            <person name="Diaz-Garcia L."/>
            <person name="Chuvochina M."/>
            <person name="Feuerriegel G."/>
            <person name="Bunk B."/>
            <person name="Sproer C."/>
            <person name="Streit W.R."/>
            <person name="Rodriguez L.M."/>
            <person name="Overmann J."/>
            <person name="Jimenez D.J."/>
        </authorList>
    </citation>
    <scope>NUCLEOTIDE SEQUENCE</scope>
    <source>
        <strain evidence="3">MAG 4610</strain>
    </source>
</reference>